<name>A0A9N9KZ67_9HELO</name>
<protein>
    <submittedName>
        <fullName evidence="2">Uncharacterized protein</fullName>
    </submittedName>
</protein>
<evidence type="ECO:0000313" key="2">
    <source>
        <dbReference type="EMBL" id="CAG8956741.1"/>
    </source>
</evidence>
<gene>
    <name evidence="2" type="ORF">HYFRA_00012285</name>
</gene>
<comment type="caution">
    <text evidence="2">The sequence shown here is derived from an EMBL/GenBank/DDBJ whole genome shotgun (WGS) entry which is preliminary data.</text>
</comment>
<evidence type="ECO:0000256" key="1">
    <source>
        <dbReference type="SAM" id="MobiDB-lite"/>
    </source>
</evidence>
<sequence length="63" mass="6966">MAEPGNGIDAGSHAHFSYSQNENPVVSPDMVTMKFGLQVPLEAEGQPIRAYRMEVLTLEELYV</sequence>
<accession>A0A9N9KZ67</accession>
<feature type="region of interest" description="Disordered" evidence="1">
    <location>
        <begin position="1"/>
        <end position="21"/>
    </location>
</feature>
<dbReference type="AlphaFoldDB" id="A0A9N9KZ67"/>
<keyword evidence="3" id="KW-1185">Reference proteome</keyword>
<dbReference type="EMBL" id="CAJVRL010000072">
    <property type="protein sequence ID" value="CAG8956741.1"/>
    <property type="molecule type" value="Genomic_DNA"/>
</dbReference>
<reference evidence="2" key="1">
    <citation type="submission" date="2021-07" db="EMBL/GenBank/DDBJ databases">
        <authorList>
            <person name="Durling M."/>
        </authorList>
    </citation>
    <scope>NUCLEOTIDE SEQUENCE</scope>
</reference>
<proteinExistence type="predicted"/>
<dbReference type="Proteomes" id="UP000696280">
    <property type="component" value="Unassembled WGS sequence"/>
</dbReference>
<organism evidence="2 3">
    <name type="scientific">Hymenoscyphus fraxineus</name>
    <dbReference type="NCBI Taxonomy" id="746836"/>
    <lineage>
        <taxon>Eukaryota</taxon>
        <taxon>Fungi</taxon>
        <taxon>Dikarya</taxon>
        <taxon>Ascomycota</taxon>
        <taxon>Pezizomycotina</taxon>
        <taxon>Leotiomycetes</taxon>
        <taxon>Helotiales</taxon>
        <taxon>Helotiaceae</taxon>
        <taxon>Hymenoscyphus</taxon>
    </lineage>
</organism>
<evidence type="ECO:0000313" key="3">
    <source>
        <dbReference type="Proteomes" id="UP000696280"/>
    </source>
</evidence>